<feature type="domain" description="Lipocalin/cytosolic fatty-acid binding" evidence="3">
    <location>
        <begin position="8"/>
        <end position="114"/>
    </location>
</feature>
<proteinExistence type="inferred from homology"/>
<dbReference type="Proteomes" id="UP001652740">
    <property type="component" value="Unplaced"/>
</dbReference>
<dbReference type="RefSeq" id="XP_052751953.1">
    <property type="nucleotide sequence ID" value="XM_052895993.1"/>
</dbReference>
<dbReference type="InterPro" id="IPR012674">
    <property type="entry name" value="Calycin"/>
</dbReference>
<comment type="similarity">
    <text evidence="1">Belongs to the calycin superfamily. Fatty-acid binding protein (FABP) family.</text>
</comment>
<dbReference type="SUPFAM" id="SSF50814">
    <property type="entry name" value="Lipocalins"/>
    <property type="match status" value="1"/>
</dbReference>
<dbReference type="GeneID" id="128200937"/>
<dbReference type="InterPro" id="IPR000463">
    <property type="entry name" value="Fatty_acid-bd"/>
</dbReference>
<protein>
    <submittedName>
        <fullName evidence="5">Fatty acid-binding protein, muscle-like</fullName>
    </submittedName>
</protein>
<dbReference type="Pfam" id="PF00061">
    <property type="entry name" value="Lipocalin"/>
    <property type="match status" value="1"/>
</dbReference>
<keyword evidence="2" id="KW-0446">Lipid-binding</keyword>
<reference evidence="5" key="1">
    <citation type="submission" date="2025-08" db="UniProtKB">
        <authorList>
            <consortium name="RefSeq"/>
        </authorList>
    </citation>
    <scope>IDENTIFICATION</scope>
    <source>
        <tissue evidence="5">Whole larvae</tissue>
    </source>
</reference>
<dbReference type="PRINTS" id="PR00178">
    <property type="entry name" value="FATTYACIDBP"/>
</dbReference>
<name>A0ABM3MKR9_GALME</name>
<evidence type="ECO:0000259" key="3">
    <source>
        <dbReference type="Pfam" id="PF00061"/>
    </source>
</evidence>
<sequence>MERFLDKKYKLKTSDCFEEYMKFLGIGFVSRMSAASVTPVITLSRNDNDSYSLTTQTSLKNTQITFKPGEEFVEERPDGVKVNSIITFDGNNLIHLQTDADKRTSTQVRSYTDTLMTAITTANGWSGKCVRTYEYIP</sequence>
<accession>A0ABM3MKR9</accession>
<dbReference type="InterPro" id="IPR000566">
    <property type="entry name" value="Lipocln_cytosolic_FA-bd_dom"/>
</dbReference>
<gene>
    <name evidence="5" type="primary">LOC128200937</name>
</gene>
<dbReference type="Gene3D" id="2.40.128.20">
    <property type="match status" value="1"/>
</dbReference>
<evidence type="ECO:0000256" key="2">
    <source>
        <dbReference type="ARBA" id="ARBA00023121"/>
    </source>
</evidence>
<organism evidence="4 5">
    <name type="scientific">Galleria mellonella</name>
    <name type="common">Greater wax moth</name>
    <dbReference type="NCBI Taxonomy" id="7137"/>
    <lineage>
        <taxon>Eukaryota</taxon>
        <taxon>Metazoa</taxon>
        <taxon>Ecdysozoa</taxon>
        <taxon>Arthropoda</taxon>
        <taxon>Hexapoda</taxon>
        <taxon>Insecta</taxon>
        <taxon>Pterygota</taxon>
        <taxon>Neoptera</taxon>
        <taxon>Endopterygota</taxon>
        <taxon>Lepidoptera</taxon>
        <taxon>Glossata</taxon>
        <taxon>Ditrysia</taxon>
        <taxon>Pyraloidea</taxon>
        <taxon>Pyralidae</taxon>
        <taxon>Galleriinae</taxon>
        <taxon>Galleria</taxon>
    </lineage>
</organism>
<dbReference type="PANTHER" id="PTHR11955">
    <property type="entry name" value="FATTY ACID BINDING PROTEIN"/>
    <property type="match status" value="1"/>
</dbReference>
<evidence type="ECO:0000313" key="5">
    <source>
        <dbReference type="RefSeq" id="XP_052751953.1"/>
    </source>
</evidence>
<evidence type="ECO:0000256" key="1">
    <source>
        <dbReference type="ARBA" id="ARBA00008390"/>
    </source>
</evidence>
<evidence type="ECO:0000313" key="4">
    <source>
        <dbReference type="Proteomes" id="UP001652740"/>
    </source>
</evidence>
<dbReference type="InterPro" id="IPR031259">
    <property type="entry name" value="ILBP"/>
</dbReference>
<keyword evidence="4" id="KW-1185">Reference proteome</keyword>